<sequence length="131" mass="15452">MTGEFERTVGYKINPQTEQLEPISSFDSGAKSSLNGFRLNQHYSQLEKYGTAGYKDLQNGRIRYYGESTVNKFNDNYFRMVREWDPSTNLKRTWFETLNSQKQIIQVRPEFGNGVKIHYRFDNNGNYIGKW</sequence>
<dbReference type="Proteomes" id="UP000831460">
    <property type="component" value="Chromosome"/>
</dbReference>
<organism evidence="1 2">
    <name type="scientific">Chryseobacterium suipulveris</name>
    <dbReference type="NCBI Taxonomy" id="2929800"/>
    <lineage>
        <taxon>Bacteria</taxon>
        <taxon>Pseudomonadati</taxon>
        <taxon>Bacteroidota</taxon>
        <taxon>Flavobacteriia</taxon>
        <taxon>Flavobacteriales</taxon>
        <taxon>Weeksellaceae</taxon>
        <taxon>Chryseobacterium group</taxon>
        <taxon>Chryseobacterium</taxon>
    </lineage>
</organism>
<keyword evidence="2" id="KW-1185">Reference proteome</keyword>
<proteinExistence type="predicted"/>
<name>A0ABY4BLA9_9FLAO</name>
<evidence type="ECO:0000313" key="2">
    <source>
        <dbReference type="Proteomes" id="UP000831460"/>
    </source>
</evidence>
<reference evidence="1 2" key="1">
    <citation type="submission" date="2022-03" db="EMBL/GenBank/DDBJ databases">
        <title>Chryseobacterium sp. isolated from particulate matters in swine house.</title>
        <authorList>
            <person name="Won M."/>
            <person name="Kim S.-J."/>
            <person name="Kwon S.-W."/>
        </authorList>
    </citation>
    <scope>NUCLEOTIDE SEQUENCE [LARGE SCALE GENOMIC DNA]</scope>
    <source>
        <strain evidence="1 2">SC2-2</strain>
    </source>
</reference>
<accession>A0ABY4BLA9</accession>
<gene>
    <name evidence="1" type="ORF">MTP09_08085</name>
</gene>
<protein>
    <submittedName>
        <fullName evidence="1">Uncharacterized protein</fullName>
    </submittedName>
</protein>
<dbReference type="RefSeq" id="WP_243547755.1">
    <property type="nucleotide sequence ID" value="NZ_CP094532.1"/>
</dbReference>
<dbReference type="EMBL" id="CP094532">
    <property type="protein sequence ID" value="UOE39885.1"/>
    <property type="molecule type" value="Genomic_DNA"/>
</dbReference>
<evidence type="ECO:0000313" key="1">
    <source>
        <dbReference type="EMBL" id="UOE39885.1"/>
    </source>
</evidence>